<dbReference type="Proteomes" id="UP000238882">
    <property type="component" value="Unassembled WGS sequence"/>
</dbReference>
<name>A0A2S7WUK6_9FLAO</name>
<reference evidence="1 2" key="1">
    <citation type="submission" date="2016-12" db="EMBL/GenBank/DDBJ databases">
        <title>Trade-off between light-utilization and light-protection in marine flavobacteria.</title>
        <authorList>
            <person name="Kumagai Y."/>
            <person name="Yoshizawa S."/>
            <person name="Kogure K."/>
            <person name="Iwasaki W."/>
        </authorList>
    </citation>
    <scope>NUCLEOTIDE SEQUENCE [LARGE SCALE GENOMIC DNA]</scope>
    <source>
        <strain evidence="1 2">NBRC 108759</strain>
    </source>
</reference>
<dbReference type="OrthoDB" id="1466062at2"/>
<evidence type="ECO:0008006" key="3">
    <source>
        <dbReference type="Google" id="ProtNLM"/>
    </source>
</evidence>
<keyword evidence="2" id="KW-1185">Reference proteome</keyword>
<evidence type="ECO:0000313" key="1">
    <source>
        <dbReference type="EMBL" id="PQJ81011.1"/>
    </source>
</evidence>
<organism evidence="1 2">
    <name type="scientific">Polaribacter porphyrae</name>
    <dbReference type="NCBI Taxonomy" id="1137780"/>
    <lineage>
        <taxon>Bacteria</taxon>
        <taxon>Pseudomonadati</taxon>
        <taxon>Bacteroidota</taxon>
        <taxon>Flavobacteriia</taxon>
        <taxon>Flavobacteriales</taxon>
        <taxon>Flavobacteriaceae</taxon>
    </lineage>
</organism>
<sequence>MVLSCEEDFTNIGSEVISNTKFDTNSISVDILVENSPLEKVQSDNISRALGQYLLGVYNPSEYEKLEASIVSQLAITTGLKVIDESFGSDTTVVTKIDTVFIKIPYQVSLENSTDTEFKIDSVFGDATKAFNLNIFRSNTFINNFNPSDPTKINSFFSNHVFQKDGNALNSSQNFQFIPNRNDTILEIKRRLFDDRIATKDTLKITINNSNISVPFARIPLNEEKIKELFLDKYESSEFSSQASFNNYFRGLILEATGNQGSLISFNFNNSLTTLNPSLEIYYTNTVLKSGSIVLDTIYKNDSFPLSGFRVNTFNMDDKTYPTDDQIIVQGTAGSEAKINLFGADLNANGIADKIEEIRTKNWLINDATLTLYINDTKDTTHVPERLYLYKSYQENQKTINSQIKDAVSEASSGGIGGLLERNNGKVEKYTFNITDYISDLLNSNSNFSPDLKLKVFNSTDVPAFASDTIFRNFSWNPKAITLFNNSTSDVNKKAVLKISYSKKK</sequence>
<dbReference type="InterPro" id="IPR025366">
    <property type="entry name" value="DUF4270"/>
</dbReference>
<accession>A0A2S7WUK6</accession>
<dbReference type="AlphaFoldDB" id="A0A2S7WUK6"/>
<dbReference type="Pfam" id="PF14092">
    <property type="entry name" value="DUF4270"/>
    <property type="match status" value="1"/>
</dbReference>
<dbReference type="EMBL" id="MSCN01000001">
    <property type="protein sequence ID" value="PQJ81011.1"/>
    <property type="molecule type" value="Genomic_DNA"/>
</dbReference>
<evidence type="ECO:0000313" key="2">
    <source>
        <dbReference type="Proteomes" id="UP000238882"/>
    </source>
</evidence>
<protein>
    <recommendedName>
        <fullName evidence="3">DUF4270 domain-containing protein</fullName>
    </recommendedName>
</protein>
<comment type="caution">
    <text evidence="1">The sequence shown here is derived from an EMBL/GenBank/DDBJ whole genome shotgun (WGS) entry which is preliminary data.</text>
</comment>
<gene>
    <name evidence="1" type="ORF">BTO18_13060</name>
</gene>
<proteinExistence type="predicted"/>